<keyword evidence="12" id="KW-1185">Reference proteome</keyword>
<organism evidence="11 12">
    <name type="scientific">Tieghemostelium lacteum</name>
    <name type="common">Slime mold</name>
    <name type="synonym">Dictyostelium lacteum</name>
    <dbReference type="NCBI Taxonomy" id="361077"/>
    <lineage>
        <taxon>Eukaryota</taxon>
        <taxon>Amoebozoa</taxon>
        <taxon>Evosea</taxon>
        <taxon>Eumycetozoa</taxon>
        <taxon>Dictyostelia</taxon>
        <taxon>Dictyosteliales</taxon>
        <taxon>Raperosteliaceae</taxon>
        <taxon>Tieghemostelium</taxon>
    </lineage>
</organism>
<keyword evidence="4" id="KW-0547">Nucleotide-binding</keyword>
<comment type="subcellular location">
    <subcellularLocation>
        <location evidence="1">Cell membrane</location>
        <topology evidence="1">Lipid-anchor</topology>
        <orientation evidence="1">Cytoplasmic side</orientation>
    </subcellularLocation>
</comment>
<evidence type="ECO:0000256" key="1">
    <source>
        <dbReference type="ARBA" id="ARBA00004342"/>
    </source>
</evidence>
<dbReference type="GO" id="GO:0005886">
    <property type="term" value="C:plasma membrane"/>
    <property type="evidence" value="ECO:0007669"/>
    <property type="project" value="UniProtKB-SubCell"/>
</dbReference>
<keyword evidence="7" id="KW-0472">Membrane</keyword>
<evidence type="ECO:0000256" key="5">
    <source>
        <dbReference type="ARBA" id="ARBA00022927"/>
    </source>
</evidence>
<feature type="compositionally biased region" description="Gly residues" evidence="10">
    <location>
        <begin position="195"/>
        <end position="206"/>
    </location>
</feature>
<evidence type="ECO:0000256" key="6">
    <source>
        <dbReference type="ARBA" id="ARBA00023134"/>
    </source>
</evidence>
<keyword evidence="5" id="KW-0653">Protein transport</keyword>
<dbReference type="SUPFAM" id="SSF52540">
    <property type="entry name" value="P-loop containing nucleoside triphosphate hydrolases"/>
    <property type="match status" value="1"/>
</dbReference>
<dbReference type="SMART" id="SM00176">
    <property type="entry name" value="RAN"/>
    <property type="match status" value="1"/>
</dbReference>
<gene>
    <name evidence="11" type="ORF">DLAC_11678</name>
</gene>
<dbReference type="InterPro" id="IPR050227">
    <property type="entry name" value="Rab"/>
</dbReference>
<dbReference type="PROSITE" id="PS00675">
    <property type="entry name" value="SIGMA54_INTERACT_1"/>
    <property type="match status" value="1"/>
</dbReference>
<protein>
    <recommendedName>
        <fullName evidence="13">Rab GTPase</fullName>
    </recommendedName>
</protein>
<dbReference type="Gene3D" id="3.40.50.300">
    <property type="entry name" value="P-loop containing nucleotide triphosphate hydrolases"/>
    <property type="match status" value="1"/>
</dbReference>
<dbReference type="SMART" id="SM00175">
    <property type="entry name" value="RAB"/>
    <property type="match status" value="1"/>
</dbReference>
<keyword evidence="9" id="KW-0636">Prenylation</keyword>
<dbReference type="InterPro" id="IPR027417">
    <property type="entry name" value="P-loop_NTPase"/>
</dbReference>
<evidence type="ECO:0000313" key="12">
    <source>
        <dbReference type="Proteomes" id="UP000076078"/>
    </source>
</evidence>
<dbReference type="AlphaFoldDB" id="A0A151ZE19"/>
<evidence type="ECO:0000256" key="3">
    <source>
        <dbReference type="ARBA" id="ARBA00022448"/>
    </source>
</evidence>
<accession>A0A151ZE19</accession>
<proteinExistence type="inferred from homology"/>
<reference evidence="11 12" key="1">
    <citation type="submission" date="2015-12" db="EMBL/GenBank/DDBJ databases">
        <title>Dictyostelia acquired genes for synthesis and detection of signals that induce cell-type specialization by lateral gene transfer from prokaryotes.</title>
        <authorList>
            <person name="Gloeckner G."/>
            <person name="Schaap P."/>
        </authorList>
    </citation>
    <scope>NUCLEOTIDE SEQUENCE [LARGE SCALE GENOMIC DNA]</scope>
    <source>
        <strain evidence="11 12">TK</strain>
    </source>
</reference>
<dbReference type="PRINTS" id="PR00449">
    <property type="entry name" value="RASTRNSFRMNG"/>
</dbReference>
<sequence>MFIVSEHNREEILYKIILVGDSGVGKSSILVRFTDNTFQPHFSPTLGVDFNVKTINSKETGQTIKLQLWDTAGQERFKSITQTFYRGSHGVILVYDVTYPKSFERCKSWVEEINSNTQDGMIIILVGNKSDLSSQRKISTEQGQQLADSLNIKFLETSAKENFGVTQVFDMLVHDIELTMKNSEEQRKNDVTGLHQGGEKQGGCCK</sequence>
<dbReference type="OMA" id="IIKARIW"/>
<dbReference type="OrthoDB" id="13589at2759"/>
<dbReference type="SMART" id="SM00173">
    <property type="entry name" value="RAS"/>
    <property type="match status" value="1"/>
</dbReference>
<name>A0A151ZE19_TIELA</name>
<evidence type="ECO:0000313" key="11">
    <source>
        <dbReference type="EMBL" id="KYQ92203.1"/>
    </source>
</evidence>
<evidence type="ECO:0008006" key="13">
    <source>
        <dbReference type="Google" id="ProtNLM"/>
    </source>
</evidence>
<evidence type="ECO:0000256" key="8">
    <source>
        <dbReference type="ARBA" id="ARBA00023288"/>
    </source>
</evidence>
<comment type="similarity">
    <text evidence="2">Belongs to the small GTPase superfamily. Rab family.</text>
</comment>
<evidence type="ECO:0000256" key="4">
    <source>
        <dbReference type="ARBA" id="ARBA00022741"/>
    </source>
</evidence>
<keyword evidence="3" id="KW-0813">Transport</keyword>
<dbReference type="InParanoid" id="A0A151ZE19"/>
<dbReference type="Pfam" id="PF00071">
    <property type="entry name" value="Ras"/>
    <property type="match status" value="1"/>
</dbReference>
<dbReference type="FunCoup" id="A0A151ZE19">
    <property type="interactions" value="6"/>
</dbReference>
<dbReference type="GO" id="GO:0003924">
    <property type="term" value="F:GTPase activity"/>
    <property type="evidence" value="ECO:0007669"/>
    <property type="project" value="InterPro"/>
</dbReference>
<evidence type="ECO:0000256" key="7">
    <source>
        <dbReference type="ARBA" id="ARBA00023136"/>
    </source>
</evidence>
<evidence type="ECO:0000256" key="9">
    <source>
        <dbReference type="ARBA" id="ARBA00023289"/>
    </source>
</evidence>
<dbReference type="InterPro" id="IPR005225">
    <property type="entry name" value="Small_GTP-bd"/>
</dbReference>
<keyword evidence="8" id="KW-0449">Lipoprotein</keyword>
<dbReference type="InterPro" id="IPR025662">
    <property type="entry name" value="Sigma_54_int_dom_ATP-bd_1"/>
</dbReference>
<dbReference type="FunFam" id="3.40.50.300:FF:000586">
    <property type="entry name" value="Rab family GTPase"/>
    <property type="match status" value="1"/>
</dbReference>
<dbReference type="SMART" id="SM00174">
    <property type="entry name" value="RHO"/>
    <property type="match status" value="1"/>
</dbReference>
<dbReference type="GO" id="GO:0015031">
    <property type="term" value="P:protein transport"/>
    <property type="evidence" value="ECO:0007669"/>
    <property type="project" value="UniProtKB-KW"/>
</dbReference>
<dbReference type="PANTHER" id="PTHR47977">
    <property type="entry name" value="RAS-RELATED PROTEIN RAB"/>
    <property type="match status" value="1"/>
</dbReference>
<dbReference type="Proteomes" id="UP000076078">
    <property type="component" value="Unassembled WGS sequence"/>
</dbReference>
<dbReference type="STRING" id="361077.A0A151ZE19"/>
<evidence type="ECO:0000256" key="10">
    <source>
        <dbReference type="SAM" id="MobiDB-lite"/>
    </source>
</evidence>
<dbReference type="NCBIfam" id="TIGR00231">
    <property type="entry name" value="small_GTP"/>
    <property type="match status" value="1"/>
</dbReference>
<dbReference type="PROSITE" id="PS51421">
    <property type="entry name" value="RAS"/>
    <property type="match status" value="1"/>
</dbReference>
<dbReference type="PROSITE" id="PS51419">
    <property type="entry name" value="RAB"/>
    <property type="match status" value="1"/>
</dbReference>
<dbReference type="EMBL" id="LODT01000031">
    <property type="protein sequence ID" value="KYQ92203.1"/>
    <property type="molecule type" value="Genomic_DNA"/>
</dbReference>
<dbReference type="GO" id="GO:0005525">
    <property type="term" value="F:GTP binding"/>
    <property type="evidence" value="ECO:0007669"/>
    <property type="project" value="UniProtKB-KW"/>
</dbReference>
<evidence type="ECO:0000256" key="2">
    <source>
        <dbReference type="ARBA" id="ARBA00006270"/>
    </source>
</evidence>
<dbReference type="CDD" id="cd00154">
    <property type="entry name" value="Rab"/>
    <property type="match status" value="1"/>
</dbReference>
<dbReference type="PROSITE" id="PS51417">
    <property type="entry name" value="ARF"/>
    <property type="match status" value="1"/>
</dbReference>
<feature type="region of interest" description="Disordered" evidence="10">
    <location>
        <begin position="187"/>
        <end position="206"/>
    </location>
</feature>
<dbReference type="InterPro" id="IPR001806">
    <property type="entry name" value="Small_GTPase"/>
</dbReference>
<comment type="caution">
    <text evidence="11">The sequence shown here is derived from an EMBL/GenBank/DDBJ whole genome shotgun (WGS) entry which is preliminary data.</text>
</comment>
<keyword evidence="6" id="KW-0342">GTP-binding</keyword>
<dbReference type="PROSITE" id="PS51420">
    <property type="entry name" value="RHO"/>
    <property type="match status" value="1"/>
</dbReference>